<dbReference type="InterPro" id="IPR027417">
    <property type="entry name" value="P-loop_NTPase"/>
</dbReference>
<feature type="region of interest" description="Disordered" evidence="2">
    <location>
        <begin position="103"/>
        <end position="181"/>
    </location>
</feature>
<dbReference type="SUPFAM" id="SSF52047">
    <property type="entry name" value="RNI-like"/>
    <property type="match status" value="2"/>
</dbReference>
<evidence type="ECO:0000313" key="4">
    <source>
        <dbReference type="EMBL" id="PTQ49698.1"/>
    </source>
</evidence>
<dbReference type="PANTHER" id="PTHR47679">
    <property type="entry name" value="PROTEIN TORNADO 1"/>
    <property type="match status" value="1"/>
</dbReference>
<name>A0A2R6XUA8_MARPO</name>
<sequence length="1638" mass="183383">MDLDGSFHTGTTTTTGPQDTTTTNNNNNINIAHNIGIVNARAPDHVSPKKSSAAPGAALQREQGVFYDKRESVLSRLNAMNAAGSSGRKTKVPFSWYVPIPPSDERIEAGGDSEQPAEKIDSSPVFNPRSSPAPSAGSSGSGGDGASRGGGRGGGPDSKALPAATSPQQTTTTGGGGEAQMLRTPLILQQLLRDKNEVAREEATDLAHKIVQLLPVENWRDARLKVLHNLGNGFRNLTKVDLLRSLDHFNSPGLNIELSFTELEAALRLLQGSTNLRELTLDNLAFFRPWMAVVGTGAGCILLAEVLRSIKTLEVLSVENVQMRAAGLVHIAAALAANGPSTLQRLNLSRNPIGDEEGARHVGVILTAARNLRALDLKYISMDEGGAKQLGEAVARHQALEELCVSLEQRRRADEAAAFPWGVAGLGSEGALKPGSLDRFLTAAFTGLHPNTSVQKLVGVYGGGTSTLGVLPQMLRDNSSLRELQLLNPDSLVFRVPSDDWKDLFSSLQVNTSLQSLKLTNVYFLYSTKLYFNYAVVQMEDRVKKGVGLDIDAFSQLVDLLKTRTSLTRFHLECTGYSWTAAWPTFYRALKRNSTLKALTLYGDVVPLEAGSAVLEWIQASTPLEELDFGDTSQWRSRDELRFWWKDFFRSLRDNTSLKRLRLGSDCFWDDEAFRELMAVLQVNSTLQEIEFSGREPEGKAALVREALRRKSRQETYLAELRKGLARTTWTYPKCGRVFLCGFPEAGKTRLGHCMLQVTQEKSMVQKLKDKFMPRTQGIDIHVLRNDRAMQVSIWDLAGQDIFRALQEYLFPKLNRACVFLFVFSLFNRKSKTVKPQLEEAFRQEFLSWLRFITSNSEVTGLNLPRVVVVLTHKDKVRGAEPKWAERILFKLRKEFEDVVHISPILFYINGRRKEDAQPIVDHVYRSFQELFKEKLFRVPDACCQMSNFLVNWASSNKLQPIVTFQKFATLCEEAHSDLRNLRHYLQEEERERVLRAVASYLHDVGTVIHFPKSNLMVVNPNWLTNVFLGRLISIGQNFEQPPGRRIASSKHGFLIREDFEKLLQEDFLSPLEKEGYTGLDLQTLQDLMENLDLCYQVSSGDDSSFFVPTIFKTQAEHQLRWLRTKPVQDVSYLGLRVRCKDRQRTALTTAFFSRFQVTLRRTLMQRLALSEQQFMCEYNLISLLVDGHDILVENDEEGDHMDVLVRSIKSRHNSWEFVSKKIVEELRDFCASPRGSPGLELVVDILRTDCARGLVSSAHRRHDQAVARSELKDKLKQSIDKPVDILRVGDLYAHTWPAVPDAGLQIASEWAVDLLPPQDIVEVREWVQKETKAITERMVKVAEVLEEITGVPKNRAQAKLERSKTDLGLGPDRSKGASLQPEAGDAPAKKLTTFDELRAEIKELKSIQQSLRETLTAISLGLDGTVGVPESYLLSELPRRPFFIAGDLCHRISGLVMVGKPMKLHLMCEERTANHMVPNQPGFQLTVAGDNQAWLRLIAVNAVKAIWYFLKAGIQVTSAGGVVPELQTADGPYIPLAMMSMAGVLDTLQIDQKASTVTGDSVLDSLLADDKGRSCSPADAWDCLEDFLSSELPDQLTEFFLLYRARYHKAKDQKSAHAWLCEECLNKGILERRLERA</sequence>
<gene>
    <name evidence="4" type="ORF">MARPO_0002s0170</name>
</gene>
<feature type="compositionally biased region" description="Gly residues" evidence="2">
    <location>
        <begin position="139"/>
        <end position="156"/>
    </location>
</feature>
<feature type="domain" description="COR" evidence="3">
    <location>
        <begin position="992"/>
        <end position="1111"/>
    </location>
</feature>
<dbReference type="GO" id="GO:0009926">
    <property type="term" value="P:auxin polar transport"/>
    <property type="evidence" value="ECO:0000318"/>
    <property type="project" value="GO_Central"/>
</dbReference>
<dbReference type="Pfam" id="PF08477">
    <property type="entry name" value="Roc"/>
    <property type="match status" value="1"/>
</dbReference>
<dbReference type="PANTHER" id="PTHR47679:SF1">
    <property type="entry name" value="PROTEIN TORNADO 1"/>
    <property type="match status" value="1"/>
</dbReference>
<evidence type="ECO:0000259" key="3">
    <source>
        <dbReference type="Pfam" id="PF16095"/>
    </source>
</evidence>
<dbReference type="Gramene" id="Mp1g27080.1">
    <property type="protein sequence ID" value="Mp1g27080.1.cds"/>
    <property type="gene ID" value="Mp1g27080"/>
</dbReference>
<accession>A0A2R6XUA8</accession>
<feature type="compositionally biased region" description="Low complexity" evidence="2">
    <location>
        <begin position="9"/>
        <end position="27"/>
    </location>
</feature>
<feature type="compositionally biased region" description="Low complexity" evidence="2">
    <location>
        <begin position="129"/>
        <end position="138"/>
    </location>
</feature>
<dbReference type="EMBL" id="KZ772674">
    <property type="protein sequence ID" value="PTQ49698.1"/>
    <property type="molecule type" value="Genomic_DNA"/>
</dbReference>
<dbReference type="SMART" id="SM00368">
    <property type="entry name" value="LRR_RI"/>
    <property type="match status" value="4"/>
</dbReference>
<dbReference type="InterPro" id="IPR032171">
    <property type="entry name" value="COR-A"/>
</dbReference>
<keyword evidence="1" id="KW-0677">Repeat</keyword>
<protein>
    <recommendedName>
        <fullName evidence="3">COR domain-containing protein</fullName>
    </recommendedName>
</protein>
<dbReference type="CDD" id="cd00882">
    <property type="entry name" value="Ras_like_GTPase"/>
    <property type="match status" value="1"/>
</dbReference>
<dbReference type="SUPFAM" id="SSF52540">
    <property type="entry name" value="P-loop containing nucleoside triphosphate hydrolases"/>
    <property type="match status" value="1"/>
</dbReference>
<dbReference type="Gene3D" id="3.80.10.10">
    <property type="entry name" value="Ribonuclease Inhibitor"/>
    <property type="match status" value="3"/>
</dbReference>
<dbReference type="Proteomes" id="UP000244005">
    <property type="component" value="Unassembled WGS sequence"/>
</dbReference>
<feature type="region of interest" description="Disordered" evidence="2">
    <location>
        <begin position="1357"/>
        <end position="1388"/>
    </location>
</feature>
<reference evidence="5" key="1">
    <citation type="journal article" date="2017" name="Cell">
        <title>Insights into land plant evolution garnered from the Marchantia polymorpha genome.</title>
        <authorList>
            <person name="Bowman J.L."/>
            <person name="Kohchi T."/>
            <person name="Yamato K.T."/>
            <person name="Jenkins J."/>
            <person name="Shu S."/>
            <person name="Ishizaki K."/>
            <person name="Yamaoka S."/>
            <person name="Nishihama R."/>
            <person name="Nakamura Y."/>
            <person name="Berger F."/>
            <person name="Adam C."/>
            <person name="Aki S.S."/>
            <person name="Althoff F."/>
            <person name="Araki T."/>
            <person name="Arteaga-Vazquez M.A."/>
            <person name="Balasubrmanian S."/>
            <person name="Barry K."/>
            <person name="Bauer D."/>
            <person name="Boehm C.R."/>
            <person name="Briginshaw L."/>
            <person name="Caballero-Perez J."/>
            <person name="Catarino B."/>
            <person name="Chen F."/>
            <person name="Chiyoda S."/>
            <person name="Chovatia M."/>
            <person name="Davies K.M."/>
            <person name="Delmans M."/>
            <person name="Demura T."/>
            <person name="Dierschke T."/>
            <person name="Dolan L."/>
            <person name="Dorantes-Acosta A.E."/>
            <person name="Eklund D.M."/>
            <person name="Florent S.N."/>
            <person name="Flores-Sandoval E."/>
            <person name="Fujiyama A."/>
            <person name="Fukuzawa H."/>
            <person name="Galik B."/>
            <person name="Grimanelli D."/>
            <person name="Grimwood J."/>
            <person name="Grossniklaus U."/>
            <person name="Hamada T."/>
            <person name="Haseloff J."/>
            <person name="Hetherington A.J."/>
            <person name="Higo A."/>
            <person name="Hirakawa Y."/>
            <person name="Hundley H.N."/>
            <person name="Ikeda Y."/>
            <person name="Inoue K."/>
            <person name="Inoue S.I."/>
            <person name="Ishida S."/>
            <person name="Jia Q."/>
            <person name="Kakita M."/>
            <person name="Kanazawa T."/>
            <person name="Kawai Y."/>
            <person name="Kawashima T."/>
            <person name="Kennedy M."/>
            <person name="Kinose K."/>
            <person name="Kinoshita T."/>
            <person name="Kohara Y."/>
            <person name="Koide E."/>
            <person name="Komatsu K."/>
            <person name="Kopischke S."/>
            <person name="Kubo M."/>
            <person name="Kyozuka J."/>
            <person name="Lagercrantz U."/>
            <person name="Lin S.S."/>
            <person name="Lindquist E."/>
            <person name="Lipzen A.M."/>
            <person name="Lu C.W."/>
            <person name="De Luna E."/>
            <person name="Martienssen R.A."/>
            <person name="Minamino N."/>
            <person name="Mizutani M."/>
            <person name="Mizutani M."/>
            <person name="Mochizuki N."/>
            <person name="Monte I."/>
            <person name="Mosher R."/>
            <person name="Nagasaki H."/>
            <person name="Nakagami H."/>
            <person name="Naramoto S."/>
            <person name="Nishitani K."/>
            <person name="Ohtani M."/>
            <person name="Okamoto T."/>
            <person name="Okumura M."/>
            <person name="Phillips J."/>
            <person name="Pollak B."/>
            <person name="Reinders A."/>
            <person name="Rovekamp M."/>
            <person name="Sano R."/>
            <person name="Sawa S."/>
            <person name="Schmid M.W."/>
            <person name="Shirakawa M."/>
            <person name="Solano R."/>
            <person name="Spunde A."/>
            <person name="Suetsugu N."/>
            <person name="Sugano S."/>
            <person name="Sugiyama A."/>
            <person name="Sun R."/>
            <person name="Suzuki Y."/>
            <person name="Takenaka M."/>
            <person name="Takezawa D."/>
            <person name="Tomogane H."/>
            <person name="Tsuzuki M."/>
            <person name="Ueda T."/>
            <person name="Umeda M."/>
            <person name="Ward J.M."/>
            <person name="Watanabe Y."/>
            <person name="Yazaki K."/>
            <person name="Yokoyama R."/>
            <person name="Yoshitake Y."/>
            <person name="Yotsui I."/>
            <person name="Zachgo S."/>
            <person name="Schmutz J."/>
        </authorList>
    </citation>
    <scope>NUCLEOTIDE SEQUENCE [LARGE SCALE GENOMIC DNA]</scope>
    <source>
        <strain evidence="5">Tak-1</strain>
    </source>
</reference>
<keyword evidence="5" id="KW-1185">Reference proteome</keyword>
<organism evidence="4 5">
    <name type="scientific">Marchantia polymorpha</name>
    <name type="common">Common liverwort</name>
    <name type="synonym">Marchantia aquatica</name>
    <dbReference type="NCBI Taxonomy" id="3197"/>
    <lineage>
        <taxon>Eukaryota</taxon>
        <taxon>Viridiplantae</taxon>
        <taxon>Streptophyta</taxon>
        <taxon>Embryophyta</taxon>
        <taxon>Marchantiophyta</taxon>
        <taxon>Marchantiopsida</taxon>
        <taxon>Marchantiidae</taxon>
        <taxon>Marchantiales</taxon>
        <taxon>Marchantiaceae</taxon>
        <taxon>Marchantia</taxon>
    </lineage>
</organism>
<dbReference type="Pfam" id="PF16095">
    <property type="entry name" value="COR-A"/>
    <property type="match status" value="1"/>
</dbReference>
<evidence type="ECO:0000256" key="2">
    <source>
        <dbReference type="SAM" id="MobiDB-lite"/>
    </source>
</evidence>
<evidence type="ECO:0000256" key="1">
    <source>
        <dbReference type="ARBA" id="ARBA00022737"/>
    </source>
</evidence>
<feature type="region of interest" description="Disordered" evidence="2">
    <location>
        <begin position="1"/>
        <end position="27"/>
    </location>
</feature>
<evidence type="ECO:0000313" key="5">
    <source>
        <dbReference type="Proteomes" id="UP000244005"/>
    </source>
</evidence>
<dbReference type="Gene3D" id="3.40.50.300">
    <property type="entry name" value="P-loop containing nucleotide triphosphate hydrolases"/>
    <property type="match status" value="1"/>
</dbReference>
<dbReference type="InterPro" id="IPR032675">
    <property type="entry name" value="LRR_dom_sf"/>
</dbReference>
<proteinExistence type="predicted"/>
<dbReference type="OrthoDB" id="537968at2759"/>